<comment type="cofactor">
    <cofactor evidence="1">
        <name>FAD</name>
        <dbReference type="ChEBI" id="CHEBI:57692"/>
    </cofactor>
</comment>
<comment type="caution">
    <text evidence="7">The sequence shown here is derived from an EMBL/GenBank/DDBJ whole genome shotgun (WGS) entry which is preliminary data.</text>
</comment>
<evidence type="ECO:0000256" key="3">
    <source>
        <dbReference type="ARBA" id="ARBA00022630"/>
    </source>
</evidence>
<feature type="non-terminal residue" evidence="7">
    <location>
        <position position="125"/>
    </location>
</feature>
<organism evidence="7">
    <name type="scientific">marine sediment metagenome</name>
    <dbReference type="NCBI Taxonomy" id="412755"/>
    <lineage>
        <taxon>unclassified sequences</taxon>
        <taxon>metagenomes</taxon>
        <taxon>ecological metagenomes</taxon>
    </lineage>
</organism>
<evidence type="ECO:0000256" key="5">
    <source>
        <dbReference type="ARBA" id="ARBA00023002"/>
    </source>
</evidence>
<evidence type="ECO:0000256" key="1">
    <source>
        <dbReference type="ARBA" id="ARBA00001974"/>
    </source>
</evidence>
<dbReference type="Pfam" id="PF02771">
    <property type="entry name" value="Acyl-CoA_dh_N"/>
    <property type="match status" value="1"/>
</dbReference>
<gene>
    <name evidence="7" type="ORF">S03H2_18127</name>
</gene>
<feature type="domain" description="Acyl-CoA dehydrogenase/oxidase N-terminal" evidence="6">
    <location>
        <begin position="6"/>
        <end position="118"/>
    </location>
</feature>
<sequence length="125" mass="12991">MNFQPTDEQRLWKQTVHDFCATEIKPHASEMDSQSSLNLTAIHKMGPLGLLGLTVPEEFGGASVDAVSSAMAIEELGWACGGTALSVAAHNGLACAPIAMFGSHVQKESWLPGLANGESGLGALA</sequence>
<keyword evidence="3" id="KW-0285">Flavoprotein</keyword>
<dbReference type="InterPro" id="IPR013786">
    <property type="entry name" value="AcylCoA_DH/ox_N"/>
</dbReference>
<dbReference type="SUPFAM" id="SSF56645">
    <property type="entry name" value="Acyl-CoA dehydrogenase NM domain-like"/>
    <property type="match status" value="1"/>
</dbReference>
<dbReference type="GO" id="GO:0003995">
    <property type="term" value="F:acyl-CoA dehydrogenase activity"/>
    <property type="evidence" value="ECO:0007669"/>
    <property type="project" value="TreeGrafter"/>
</dbReference>
<evidence type="ECO:0000313" key="7">
    <source>
        <dbReference type="EMBL" id="GAH36372.1"/>
    </source>
</evidence>
<keyword evidence="4" id="KW-0274">FAD</keyword>
<dbReference type="AlphaFoldDB" id="X1EUW9"/>
<dbReference type="GO" id="GO:0050660">
    <property type="term" value="F:flavin adenine dinucleotide binding"/>
    <property type="evidence" value="ECO:0007669"/>
    <property type="project" value="InterPro"/>
</dbReference>
<dbReference type="PANTHER" id="PTHR43884">
    <property type="entry name" value="ACYL-COA DEHYDROGENASE"/>
    <property type="match status" value="1"/>
</dbReference>
<evidence type="ECO:0000256" key="4">
    <source>
        <dbReference type="ARBA" id="ARBA00022827"/>
    </source>
</evidence>
<dbReference type="InterPro" id="IPR037069">
    <property type="entry name" value="AcylCoA_DH/ox_N_sf"/>
</dbReference>
<protein>
    <recommendedName>
        <fullName evidence="6">Acyl-CoA dehydrogenase/oxidase N-terminal domain-containing protein</fullName>
    </recommendedName>
</protein>
<accession>X1EUW9</accession>
<evidence type="ECO:0000259" key="6">
    <source>
        <dbReference type="Pfam" id="PF02771"/>
    </source>
</evidence>
<reference evidence="7" key="1">
    <citation type="journal article" date="2014" name="Front. Microbiol.">
        <title>High frequency of phylogenetically diverse reductive dehalogenase-homologous genes in deep subseafloor sedimentary metagenomes.</title>
        <authorList>
            <person name="Kawai M."/>
            <person name="Futagami T."/>
            <person name="Toyoda A."/>
            <person name="Takaki Y."/>
            <person name="Nishi S."/>
            <person name="Hori S."/>
            <person name="Arai W."/>
            <person name="Tsubouchi T."/>
            <person name="Morono Y."/>
            <person name="Uchiyama I."/>
            <person name="Ito T."/>
            <person name="Fujiyama A."/>
            <person name="Inagaki F."/>
            <person name="Takami H."/>
        </authorList>
    </citation>
    <scope>NUCLEOTIDE SEQUENCE</scope>
    <source>
        <strain evidence="7">Expedition CK06-06</strain>
    </source>
</reference>
<dbReference type="FunFam" id="1.10.540.10:FF:000002">
    <property type="entry name" value="Acyl-CoA dehydrogenase FadE19"/>
    <property type="match status" value="1"/>
</dbReference>
<evidence type="ECO:0000256" key="2">
    <source>
        <dbReference type="ARBA" id="ARBA00009347"/>
    </source>
</evidence>
<dbReference type="Gene3D" id="1.10.540.10">
    <property type="entry name" value="Acyl-CoA dehydrogenase/oxidase, N-terminal domain"/>
    <property type="match status" value="1"/>
</dbReference>
<dbReference type="PANTHER" id="PTHR43884:SF12">
    <property type="entry name" value="ISOVALERYL-COA DEHYDROGENASE, MITOCHONDRIAL-RELATED"/>
    <property type="match status" value="1"/>
</dbReference>
<dbReference type="InterPro" id="IPR009100">
    <property type="entry name" value="AcylCoA_DH/oxidase_NM_dom_sf"/>
</dbReference>
<dbReference type="EMBL" id="BARU01009387">
    <property type="protein sequence ID" value="GAH36372.1"/>
    <property type="molecule type" value="Genomic_DNA"/>
</dbReference>
<name>X1EUW9_9ZZZZ</name>
<keyword evidence="5" id="KW-0560">Oxidoreductase</keyword>
<comment type="similarity">
    <text evidence="2">Belongs to the acyl-CoA dehydrogenase family.</text>
</comment>
<proteinExistence type="inferred from homology"/>